<gene>
    <name evidence="4" type="ORF">GX356_03790</name>
</gene>
<accession>A0A7X8MV12</accession>
<proteinExistence type="predicted"/>
<feature type="region of interest" description="Disordered" evidence="2">
    <location>
        <begin position="1"/>
        <end position="26"/>
    </location>
</feature>
<keyword evidence="1" id="KW-0732">Signal</keyword>
<feature type="compositionally biased region" description="Low complexity" evidence="2">
    <location>
        <begin position="73"/>
        <end position="84"/>
    </location>
</feature>
<organism evidence="4 5">
    <name type="scientific">Corynebacterium pollutisoli</name>
    <dbReference type="NCBI Taxonomy" id="1610489"/>
    <lineage>
        <taxon>Bacteria</taxon>
        <taxon>Bacillati</taxon>
        <taxon>Actinomycetota</taxon>
        <taxon>Actinomycetes</taxon>
        <taxon>Mycobacteriales</taxon>
        <taxon>Corynebacteriaceae</taxon>
        <taxon>Corynebacterium</taxon>
    </lineage>
</organism>
<dbReference type="InterPro" id="IPR029050">
    <property type="entry name" value="Immunoprotect_excell_Ig-like"/>
</dbReference>
<dbReference type="Proteomes" id="UP000568696">
    <property type="component" value="Unassembled WGS sequence"/>
</dbReference>
<feature type="compositionally biased region" description="Acidic residues" evidence="2">
    <location>
        <begin position="85"/>
        <end position="97"/>
    </location>
</feature>
<dbReference type="InterPro" id="IPR029051">
    <property type="entry name" value="DUF4352"/>
</dbReference>
<dbReference type="EMBL" id="JAAYSN010000097">
    <property type="protein sequence ID" value="NLP38829.1"/>
    <property type="molecule type" value="Genomic_DNA"/>
</dbReference>
<name>A0A7X8MV12_9CORY</name>
<evidence type="ECO:0000313" key="5">
    <source>
        <dbReference type="Proteomes" id="UP000568696"/>
    </source>
</evidence>
<evidence type="ECO:0000256" key="1">
    <source>
        <dbReference type="ARBA" id="ARBA00022729"/>
    </source>
</evidence>
<feature type="domain" description="DUF4352" evidence="3">
    <location>
        <begin position="105"/>
        <end position="211"/>
    </location>
</feature>
<dbReference type="Pfam" id="PF11611">
    <property type="entry name" value="DUF4352"/>
    <property type="match status" value="1"/>
</dbReference>
<evidence type="ECO:0000259" key="3">
    <source>
        <dbReference type="Pfam" id="PF11611"/>
    </source>
</evidence>
<reference evidence="4 5" key="1">
    <citation type="journal article" date="2020" name="Biotechnol. Biofuels">
        <title>New insights from the biogas microbiome by comprehensive genome-resolved metagenomics of nearly 1600 species originating from multiple anaerobic digesters.</title>
        <authorList>
            <person name="Campanaro S."/>
            <person name="Treu L."/>
            <person name="Rodriguez-R L.M."/>
            <person name="Kovalovszki A."/>
            <person name="Ziels R.M."/>
            <person name="Maus I."/>
            <person name="Zhu X."/>
            <person name="Kougias P.G."/>
            <person name="Basile A."/>
            <person name="Luo G."/>
            <person name="Schluter A."/>
            <person name="Konstantinidis K.T."/>
            <person name="Angelidaki I."/>
        </authorList>
    </citation>
    <scope>NUCLEOTIDE SEQUENCE [LARGE SCALE GENOMIC DNA]</scope>
    <source>
        <strain evidence="4">AS23ysBPME_344</strain>
    </source>
</reference>
<evidence type="ECO:0000313" key="4">
    <source>
        <dbReference type="EMBL" id="NLP38829.1"/>
    </source>
</evidence>
<sequence>MSTPQNFDQNQFPQGQPYQAPPVEQPKKKKKWPWIVGIVAALVVFGAATGGDSDDATTDTVEAADTVEAVEAAEAPAAEPVAAEAEAEAEAPVEEAPAEQPGDLQIGETTELGGMQVTVSNARFASDYFGSYVCVDVDLTNVADSKKHFSQFDFELEKPNGVVADTTFTGLDIRNLETAELNPGGNTNGTVCFDGDNTPGEYKALYKGGFFDTPVSWSVTL</sequence>
<comment type="caution">
    <text evidence="4">The sequence shown here is derived from an EMBL/GenBank/DDBJ whole genome shotgun (WGS) entry which is preliminary data.</text>
</comment>
<feature type="region of interest" description="Disordered" evidence="2">
    <location>
        <begin position="73"/>
        <end position="100"/>
    </location>
</feature>
<evidence type="ECO:0000256" key="2">
    <source>
        <dbReference type="SAM" id="MobiDB-lite"/>
    </source>
</evidence>
<protein>
    <submittedName>
        <fullName evidence="4">DUF4352 domain-containing protein</fullName>
    </submittedName>
</protein>
<dbReference type="Gene3D" id="2.60.40.1240">
    <property type="match status" value="1"/>
</dbReference>
<dbReference type="AlphaFoldDB" id="A0A7X8MV12"/>
<feature type="compositionally biased region" description="Polar residues" evidence="2">
    <location>
        <begin position="1"/>
        <end position="17"/>
    </location>
</feature>